<feature type="region of interest" description="Disordered" evidence="1">
    <location>
        <begin position="411"/>
        <end position="473"/>
    </location>
</feature>
<feature type="compositionally biased region" description="Low complexity" evidence="1">
    <location>
        <begin position="145"/>
        <end position="154"/>
    </location>
</feature>
<feature type="region of interest" description="Disordered" evidence="1">
    <location>
        <begin position="140"/>
        <end position="174"/>
    </location>
</feature>
<accession>A0A8H6T6D8</accession>
<protein>
    <submittedName>
        <fullName evidence="2">Uncharacterized protein</fullName>
    </submittedName>
</protein>
<dbReference type="RefSeq" id="XP_037223838.1">
    <property type="nucleotide sequence ID" value="XM_037358743.1"/>
</dbReference>
<feature type="compositionally biased region" description="Acidic residues" evidence="1">
    <location>
        <begin position="205"/>
        <end position="214"/>
    </location>
</feature>
<dbReference type="GeneID" id="59341259"/>
<evidence type="ECO:0000313" key="2">
    <source>
        <dbReference type="EMBL" id="KAF7311730.1"/>
    </source>
</evidence>
<feature type="region of interest" description="Disordered" evidence="1">
    <location>
        <begin position="193"/>
        <end position="298"/>
    </location>
</feature>
<dbReference type="Proteomes" id="UP000636479">
    <property type="component" value="Unassembled WGS sequence"/>
</dbReference>
<dbReference type="EMBL" id="JACAZF010000002">
    <property type="protein sequence ID" value="KAF7311730.1"/>
    <property type="molecule type" value="Genomic_DNA"/>
</dbReference>
<dbReference type="OrthoDB" id="2919784at2759"/>
<sequence>MGRRSHEAGCEGFLPSSPRVRVSVSLLSFALLTPPSLLLQGTPPLRLPAILLSAPSAPPSQCALAPTDKRSFLDSPIPSELPSLSHLSTEQDRDEAILDVSAFSVEGFPDFKLDLECLSPPPSPPSPLLALTGGQGYGYLPSIPPSSRGSGSFSAERYPADSAPPRLSFGGEGFGTMPGGSWTVSRYVGRGTPIDRSRRSQWADGEQDESDVDEQGVLFQARATSMDSTFPPSNSNGGSQRSVSPLGYSDYVSSPADTNTTKKGKAHTFSPARSKRYGFINSTANGGRARSASARAQPYSEQGYAQARADLTAPLPESKKIKVPGLHSEPSAEWAEAMRAAIGVSTVQGTHRSAHASSPNHENYSAARLEDELEDVPLGSLTRRETQPTGNGHQQLHGLSFPWLDTSIQPLPSLRGASTDTGDVRPLSEGRAGAEPGAAKEGTEASASVYSCESSPREDTGPAPVVGTPADGVLPQRSVRTRRTGRGRAREWWRRVWSRWRGAVRRVRKRRAEDGKGKLSNGEEVALVRG</sequence>
<feature type="compositionally biased region" description="Polar residues" evidence="1">
    <location>
        <begin position="445"/>
        <end position="454"/>
    </location>
</feature>
<feature type="compositionally biased region" description="Polar residues" evidence="1">
    <location>
        <begin position="222"/>
        <end position="243"/>
    </location>
</feature>
<feature type="region of interest" description="Disordered" evidence="1">
    <location>
        <begin position="508"/>
        <end position="530"/>
    </location>
</feature>
<feature type="compositionally biased region" description="Polar residues" evidence="1">
    <location>
        <begin position="251"/>
        <end position="261"/>
    </location>
</feature>
<keyword evidence="3" id="KW-1185">Reference proteome</keyword>
<proteinExistence type="predicted"/>
<organism evidence="2 3">
    <name type="scientific">Mycena indigotica</name>
    <dbReference type="NCBI Taxonomy" id="2126181"/>
    <lineage>
        <taxon>Eukaryota</taxon>
        <taxon>Fungi</taxon>
        <taxon>Dikarya</taxon>
        <taxon>Basidiomycota</taxon>
        <taxon>Agaricomycotina</taxon>
        <taxon>Agaricomycetes</taxon>
        <taxon>Agaricomycetidae</taxon>
        <taxon>Agaricales</taxon>
        <taxon>Marasmiineae</taxon>
        <taxon>Mycenaceae</taxon>
        <taxon>Mycena</taxon>
    </lineage>
</organism>
<comment type="caution">
    <text evidence="2">The sequence shown here is derived from an EMBL/GenBank/DDBJ whole genome shotgun (WGS) entry which is preliminary data.</text>
</comment>
<dbReference type="AlphaFoldDB" id="A0A8H6T6D8"/>
<evidence type="ECO:0000313" key="3">
    <source>
        <dbReference type="Proteomes" id="UP000636479"/>
    </source>
</evidence>
<evidence type="ECO:0000256" key="1">
    <source>
        <dbReference type="SAM" id="MobiDB-lite"/>
    </source>
</evidence>
<feature type="compositionally biased region" description="Polar residues" evidence="1">
    <location>
        <begin position="411"/>
        <end position="421"/>
    </location>
</feature>
<gene>
    <name evidence="2" type="ORF">MIND_00183000</name>
</gene>
<reference evidence="2" key="1">
    <citation type="submission" date="2020-05" db="EMBL/GenBank/DDBJ databases">
        <title>Mycena genomes resolve the evolution of fungal bioluminescence.</title>
        <authorList>
            <person name="Tsai I.J."/>
        </authorList>
    </citation>
    <scope>NUCLEOTIDE SEQUENCE</scope>
    <source>
        <strain evidence="2">171206Taipei</strain>
    </source>
</reference>
<name>A0A8H6T6D8_9AGAR</name>